<keyword evidence="3" id="KW-1185">Reference proteome</keyword>
<dbReference type="EMBL" id="JAAMOW010000001">
    <property type="protein sequence ID" value="NGY03807.1"/>
    <property type="molecule type" value="Genomic_DNA"/>
</dbReference>
<sequence>MDLRKRAAAPVVAVALTLAACGTSSPSGGSGSAGQPGSGDGSGTPIGGNTPACGWVLQSDADVVNVAYPDQSATYWVALIPNIPGARLRIDGQYPDARYFSFNVYDPALRPIDGIADRDIAPSDGTVNPYAQPGVASGGHYSVRVEFKPRPDTPAANTLYSGSTTLGDALAIPNPVTAVLYRIYIPADGLPPNADVPLPTLTLETANGSSVISSQAACSEPQLSTLIGQLGALDLNGSLIRIDYPDQLDVLPLRFPTATYPPTSAVFYGLPDVLLRILDNLSPVELPAALQGTELLSGGGFLSNSDAAYTSSAFSRSDGNIFVMRARAPSWRGAPGVNFNAEDLRYWSVCQNEFATQRYVACTADEQTAIDADGFFTVMVSDAADRPANATQDHGITWLPWGPYPDGLLLYRHMLPNPAFAQAIQNVPFGTDPVSVMGDYFPSVAYCTKATAEAAGNRAWDVFAACANETAERAP</sequence>
<feature type="region of interest" description="Disordered" evidence="1">
    <location>
        <begin position="22"/>
        <end position="47"/>
    </location>
</feature>
<comment type="caution">
    <text evidence="2">The sequence shown here is derived from an EMBL/GenBank/DDBJ whole genome shotgun (WGS) entry which is preliminary data.</text>
</comment>
<evidence type="ECO:0000256" key="1">
    <source>
        <dbReference type="SAM" id="MobiDB-lite"/>
    </source>
</evidence>
<name>A0A6M2BP22_9GAMM</name>
<organism evidence="2 3">
    <name type="scientific">Solimonas terrae</name>
    <dbReference type="NCBI Taxonomy" id="1396819"/>
    <lineage>
        <taxon>Bacteria</taxon>
        <taxon>Pseudomonadati</taxon>
        <taxon>Pseudomonadota</taxon>
        <taxon>Gammaproteobacteria</taxon>
        <taxon>Nevskiales</taxon>
        <taxon>Nevskiaceae</taxon>
        <taxon>Solimonas</taxon>
    </lineage>
</organism>
<protein>
    <submittedName>
        <fullName evidence="2">Uncharacterized protein</fullName>
    </submittedName>
</protein>
<proteinExistence type="predicted"/>
<evidence type="ECO:0000313" key="3">
    <source>
        <dbReference type="Proteomes" id="UP000472676"/>
    </source>
</evidence>
<dbReference type="PROSITE" id="PS51257">
    <property type="entry name" value="PROKAR_LIPOPROTEIN"/>
    <property type="match status" value="1"/>
</dbReference>
<dbReference type="Proteomes" id="UP000472676">
    <property type="component" value="Unassembled WGS sequence"/>
</dbReference>
<gene>
    <name evidence="2" type="ORF">G7Y85_03450</name>
</gene>
<reference evidence="2 3" key="1">
    <citation type="journal article" date="2014" name="Int. J. Syst. Evol. Microbiol.">
        <title>Solimonas terrae sp. nov., isolated from soil.</title>
        <authorList>
            <person name="Kim S.J."/>
            <person name="Moon J.Y."/>
            <person name="Weon H.Y."/>
            <person name="Ahn J.H."/>
            <person name="Chen W.M."/>
            <person name="Kwon S.W."/>
        </authorList>
    </citation>
    <scope>NUCLEOTIDE SEQUENCE [LARGE SCALE GENOMIC DNA]</scope>
    <source>
        <strain evidence="2 3">KIS83-12</strain>
    </source>
</reference>
<accession>A0A6M2BP22</accession>
<feature type="compositionally biased region" description="Gly residues" evidence="1">
    <location>
        <begin position="28"/>
        <end position="46"/>
    </location>
</feature>
<dbReference type="AlphaFoldDB" id="A0A6M2BP22"/>
<evidence type="ECO:0000313" key="2">
    <source>
        <dbReference type="EMBL" id="NGY03807.1"/>
    </source>
</evidence>